<evidence type="ECO:0000259" key="4">
    <source>
        <dbReference type="Pfam" id="PF12705"/>
    </source>
</evidence>
<reference evidence="5 6" key="1">
    <citation type="journal article" date="2017" name="Nature">
        <title>Atmospheric trace gases support primary production in Antarctic desert surface soil.</title>
        <authorList>
            <person name="Ji M."/>
            <person name="Greening C."/>
            <person name="Vanwonterghem I."/>
            <person name="Carere C.R."/>
            <person name="Bay S.K."/>
            <person name="Steen J.A."/>
            <person name="Montgomery K."/>
            <person name="Lines T."/>
            <person name="Beardall J."/>
            <person name="van Dorst J."/>
            <person name="Snape I."/>
            <person name="Stott M.B."/>
            <person name="Hugenholtz P."/>
            <person name="Ferrari B.C."/>
        </authorList>
    </citation>
    <scope>NUCLEOTIDE SEQUENCE [LARGE SCALE GENOMIC DNA]</scope>
    <source>
        <strain evidence="5">RRmetagenome_bin12</strain>
    </source>
</reference>
<dbReference type="Proteomes" id="UP000248724">
    <property type="component" value="Unassembled WGS sequence"/>
</dbReference>
<evidence type="ECO:0000256" key="1">
    <source>
        <dbReference type="ARBA" id="ARBA00022763"/>
    </source>
</evidence>
<proteinExistence type="predicted"/>
<protein>
    <submittedName>
        <fullName evidence="5">PD-(D/E)XK nuclease family protein</fullName>
    </submittedName>
</protein>
<dbReference type="AlphaFoldDB" id="A0A2W5YWV6"/>
<keyword evidence="2" id="KW-0378">Hydrolase</keyword>
<dbReference type="Gene3D" id="3.90.320.10">
    <property type="match status" value="1"/>
</dbReference>
<dbReference type="GO" id="GO:0004386">
    <property type="term" value="F:helicase activity"/>
    <property type="evidence" value="ECO:0007669"/>
    <property type="project" value="UniProtKB-KW"/>
</dbReference>
<comment type="caution">
    <text evidence="5">The sequence shown here is derived from an EMBL/GenBank/DDBJ whole genome shotgun (WGS) entry which is preliminary data.</text>
</comment>
<name>A0A2W5YWV6_9BACT</name>
<dbReference type="Pfam" id="PF12705">
    <property type="entry name" value="PDDEXK_1"/>
    <property type="match status" value="1"/>
</dbReference>
<organism evidence="5 6">
    <name type="scientific">Candidatus Aeolococcus gillhamiae</name>
    <dbReference type="NCBI Taxonomy" id="3127015"/>
    <lineage>
        <taxon>Bacteria</taxon>
        <taxon>Bacillati</taxon>
        <taxon>Candidatus Dormiibacterota</taxon>
        <taxon>Candidatus Dormibacteria</taxon>
        <taxon>Candidatus Aeolococcales</taxon>
        <taxon>Candidatus Aeolococcaceae</taxon>
        <taxon>Candidatus Aeolococcus</taxon>
    </lineage>
</organism>
<sequence length="268" mass="29123">MTLPLPVSLTPSKVASFKDCALAFRFSAIDHLPEPPSPAATKGTLVHRALELLFCLPPAGRTQVASLSCLARARKEMATDPELVGLGLDADSEARFAEEAAVLVERYFELEDPTTVHPIGLELRLEAKVGSLKLRGIIDRLDLTADGGLVVTDYKSGKPPGIAHEQSRLGGVHFYAFLCEQVLGQRPVRIQLVYLSQPVAIVAEPSAQSIRGLQQRTTAIWKAVERACQNDDFRPHPSRLCEWCAFHDYCPAFGGDPAMARELVVAGA</sequence>
<dbReference type="GO" id="GO:0006281">
    <property type="term" value="P:DNA repair"/>
    <property type="evidence" value="ECO:0007669"/>
    <property type="project" value="UniProtKB-KW"/>
</dbReference>
<keyword evidence="2" id="KW-0347">Helicase</keyword>
<accession>A0A2W5YWV6</accession>
<dbReference type="EMBL" id="QHBU01000302">
    <property type="protein sequence ID" value="PZR77433.1"/>
    <property type="molecule type" value="Genomic_DNA"/>
</dbReference>
<keyword evidence="2" id="KW-0547">Nucleotide-binding</keyword>
<keyword evidence="3" id="KW-0234">DNA repair</keyword>
<evidence type="ECO:0000313" key="6">
    <source>
        <dbReference type="Proteomes" id="UP000248724"/>
    </source>
</evidence>
<evidence type="ECO:0000256" key="3">
    <source>
        <dbReference type="ARBA" id="ARBA00023204"/>
    </source>
</evidence>
<keyword evidence="1" id="KW-0227">DNA damage</keyword>
<evidence type="ECO:0000313" key="5">
    <source>
        <dbReference type="EMBL" id="PZR77433.1"/>
    </source>
</evidence>
<feature type="domain" description="PD-(D/E)XK endonuclease-like" evidence="4">
    <location>
        <begin position="8"/>
        <end position="251"/>
    </location>
</feature>
<gene>
    <name evidence="5" type="ORF">DLM65_15715</name>
</gene>
<dbReference type="InterPro" id="IPR011335">
    <property type="entry name" value="Restrct_endonuc-II-like"/>
</dbReference>
<dbReference type="InterPro" id="IPR011604">
    <property type="entry name" value="PDDEXK-like_dom_sf"/>
</dbReference>
<dbReference type="SUPFAM" id="SSF52980">
    <property type="entry name" value="Restriction endonuclease-like"/>
    <property type="match status" value="1"/>
</dbReference>
<evidence type="ECO:0000256" key="2">
    <source>
        <dbReference type="ARBA" id="ARBA00022806"/>
    </source>
</evidence>
<dbReference type="InterPro" id="IPR038726">
    <property type="entry name" value="PDDEXK_AddAB-type"/>
</dbReference>
<keyword evidence="2" id="KW-0067">ATP-binding</keyword>